<dbReference type="Gene3D" id="2.30.40.10">
    <property type="entry name" value="Urease, subunit C, domain 1"/>
    <property type="match status" value="1"/>
</dbReference>
<accession>A0A382EI21</accession>
<dbReference type="Pfam" id="PF01979">
    <property type="entry name" value="Amidohydro_1"/>
    <property type="match status" value="1"/>
</dbReference>
<sequence length="464" mass="51125">MENIDPLTNVDLIVYGGIVITMDKERNIYDPGFIAINEGKIVSVGMGSPTNPSTRRVDATGMVVLPGLVNSHDHLDQAIYRSCSDERPESRKRLLAMAKGLTYDRAKISSSLSLLELAHFGVTTTQENHWTHYHSDSTDGVCDAITESGMRGMVSRGISDVELYTPKEFVENIDEVLKDLDRLEKKYDSEFITITGEPTTVLRCKPDTIMAIKEWANRRDKIWHIHLAQTSDELADALKTLNMGSVDWADQLGVLGPDTLAVHCSGLLEHEVDILGSRRVKIAHCPVTQMRGGNRVPPIWSLEEKGALVAIGTDGSGTNNGQNPWEAMKMAIYMQRIQTQDRYLGSAEKALEMVTIKAAAVLGIDHNVGSVENGKYGDLALFSTNQLHLLPGAMFVNNLVYSSGCNFASTVIVGGEIILDNGLSTRVDEAEIRSKIVESQRELLRNAELEDALRISHNWPINGI</sequence>
<dbReference type="InterPro" id="IPR006680">
    <property type="entry name" value="Amidohydro-rel"/>
</dbReference>
<evidence type="ECO:0000259" key="1">
    <source>
        <dbReference type="Pfam" id="PF01979"/>
    </source>
</evidence>
<dbReference type="PANTHER" id="PTHR43794">
    <property type="entry name" value="AMINOHYDROLASE SSNA-RELATED"/>
    <property type="match status" value="1"/>
</dbReference>
<dbReference type="InterPro" id="IPR011059">
    <property type="entry name" value="Metal-dep_hydrolase_composite"/>
</dbReference>
<protein>
    <recommendedName>
        <fullName evidence="1">Amidohydrolase-related domain-containing protein</fullName>
    </recommendedName>
</protein>
<dbReference type="InterPro" id="IPR050287">
    <property type="entry name" value="MTA/SAH_deaminase"/>
</dbReference>
<feature type="domain" description="Amidohydrolase-related" evidence="1">
    <location>
        <begin position="63"/>
        <end position="417"/>
    </location>
</feature>
<dbReference type="PANTHER" id="PTHR43794:SF5">
    <property type="entry name" value="CHLOROHYDROLASE FAMILY PROTEIN"/>
    <property type="match status" value="1"/>
</dbReference>
<dbReference type="AlphaFoldDB" id="A0A382EI21"/>
<dbReference type="SUPFAM" id="SSF51556">
    <property type="entry name" value="Metallo-dependent hydrolases"/>
    <property type="match status" value="1"/>
</dbReference>
<evidence type="ECO:0000313" key="2">
    <source>
        <dbReference type="EMBL" id="SVB49517.1"/>
    </source>
</evidence>
<proteinExistence type="predicted"/>
<reference evidence="2" key="1">
    <citation type="submission" date="2018-05" db="EMBL/GenBank/DDBJ databases">
        <authorList>
            <person name="Lanie J.A."/>
            <person name="Ng W.-L."/>
            <person name="Kazmierczak K.M."/>
            <person name="Andrzejewski T.M."/>
            <person name="Davidsen T.M."/>
            <person name="Wayne K.J."/>
            <person name="Tettelin H."/>
            <person name="Glass J.I."/>
            <person name="Rusch D."/>
            <person name="Podicherti R."/>
            <person name="Tsui H.-C.T."/>
            <person name="Winkler M.E."/>
        </authorList>
    </citation>
    <scope>NUCLEOTIDE SEQUENCE</scope>
</reference>
<dbReference type="Gene3D" id="3.20.20.140">
    <property type="entry name" value="Metal-dependent hydrolases"/>
    <property type="match status" value="1"/>
</dbReference>
<gene>
    <name evidence="2" type="ORF">METZ01_LOCUS202371</name>
</gene>
<name>A0A382EI21_9ZZZZ</name>
<dbReference type="SUPFAM" id="SSF51338">
    <property type="entry name" value="Composite domain of metallo-dependent hydrolases"/>
    <property type="match status" value="1"/>
</dbReference>
<dbReference type="GO" id="GO:0016810">
    <property type="term" value="F:hydrolase activity, acting on carbon-nitrogen (but not peptide) bonds"/>
    <property type="evidence" value="ECO:0007669"/>
    <property type="project" value="InterPro"/>
</dbReference>
<organism evidence="2">
    <name type="scientific">marine metagenome</name>
    <dbReference type="NCBI Taxonomy" id="408172"/>
    <lineage>
        <taxon>unclassified sequences</taxon>
        <taxon>metagenomes</taxon>
        <taxon>ecological metagenomes</taxon>
    </lineage>
</organism>
<dbReference type="EMBL" id="UINC01044279">
    <property type="protein sequence ID" value="SVB49517.1"/>
    <property type="molecule type" value="Genomic_DNA"/>
</dbReference>
<dbReference type="InterPro" id="IPR032466">
    <property type="entry name" value="Metal_Hydrolase"/>
</dbReference>